<evidence type="ECO:0000313" key="2">
    <source>
        <dbReference type="EMBL" id="PAP78216.1"/>
    </source>
</evidence>
<dbReference type="PROSITE" id="PS51257">
    <property type="entry name" value="PROKAR_LIPOPROTEIN"/>
    <property type="match status" value="1"/>
</dbReference>
<dbReference type="Proteomes" id="UP000216339">
    <property type="component" value="Unassembled WGS sequence"/>
</dbReference>
<protein>
    <submittedName>
        <fullName evidence="2">Uncharacterized protein</fullName>
    </submittedName>
</protein>
<dbReference type="AlphaFoldDB" id="A0A271J3W7"/>
<evidence type="ECO:0000256" key="1">
    <source>
        <dbReference type="SAM" id="MobiDB-lite"/>
    </source>
</evidence>
<evidence type="ECO:0000313" key="3">
    <source>
        <dbReference type="Proteomes" id="UP000216339"/>
    </source>
</evidence>
<organism evidence="2 3">
    <name type="scientific">Rubrivirga marina</name>
    <dbReference type="NCBI Taxonomy" id="1196024"/>
    <lineage>
        <taxon>Bacteria</taxon>
        <taxon>Pseudomonadati</taxon>
        <taxon>Rhodothermota</taxon>
        <taxon>Rhodothermia</taxon>
        <taxon>Rhodothermales</taxon>
        <taxon>Rubricoccaceae</taxon>
        <taxon>Rubrivirga</taxon>
    </lineage>
</organism>
<accession>A0A271J3W7</accession>
<reference evidence="2 3" key="1">
    <citation type="submission" date="2016-11" db="EMBL/GenBank/DDBJ databases">
        <title>Study of marine rhodopsin-containing bacteria.</title>
        <authorList>
            <person name="Yoshizawa S."/>
            <person name="Kumagai Y."/>
            <person name="Kogure K."/>
        </authorList>
    </citation>
    <scope>NUCLEOTIDE SEQUENCE [LARGE SCALE GENOMIC DNA]</scope>
    <source>
        <strain evidence="2 3">SAORIC-28</strain>
    </source>
</reference>
<dbReference type="EMBL" id="MQWD01000001">
    <property type="protein sequence ID" value="PAP78216.1"/>
    <property type="molecule type" value="Genomic_DNA"/>
</dbReference>
<dbReference type="OrthoDB" id="9972474at2"/>
<dbReference type="RefSeq" id="WP_095511898.1">
    <property type="nucleotide sequence ID" value="NZ_MQWD01000001.1"/>
</dbReference>
<keyword evidence="3" id="KW-1185">Reference proteome</keyword>
<feature type="region of interest" description="Disordered" evidence="1">
    <location>
        <begin position="65"/>
        <end position="102"/>
    </location>
</feature>
<comment type="caution">
    <text evidence="2">The sequence shown here is derived from an EMBL/GenBank/DDBJ whole genome shotgun (WGS) entry which is preliminary data.</text>
</comment>
<gene>
    <name evidence="2" type="ORF">BSZ37_18175</name>
</gene>
<proteinExistence type="predicted"/>
<name>A0A271J3W7_9BACT</name>
<feature type="region of interest" description="Disordered" evidence="1">
    <location>
        <begin position="30"/>
        <end position="51"/>
    </location>
</feature>
<sequence length="102" mass="10299">MPLRFSALLALAVLAGCTWEGRPDGAEAVHSASDGYYEDDGAPQTTPLGGDAEVVEPLDAEVTAPLAPAPGAPVELTQPPPTTGTADATSEVEEALTPGTEQ</sequence>